<proteinExistence type="predicted"/>
<reference evidence="1 2" key="1">
    <citation type="submission" date="2021-03" db="EMBL/GenBank/DDBJ databases">
        <title>Complete genome of Streptomyces formicae strain 1H-GS9 (DSM 100524).</title>
        <authorList>
            <person name="Atanasov K.E."/>
            <person name="Altabella T."/>
            <person name="Ferrer A."/>
        </authorList>
    </citation>
    <scope>NUCLEOTIDE SEQUENCE [LARGE SCALE GENOMIC DNA]</scope>
    <source>
        <strain evidence="1 2">1H-GS9</strain>
    </source>
</reference>
<evidence type="ECO:0008006" key="3">
    <source>
        <dbReference type="Google" id="ProtNLM"/>
    </source>
</evidence>
<accession>A0ABY3WQ14</accession>
<name>A0ABY3WQ14_9ACTN</name>
<evidence type="ECO:0000313" key="2">
    <source>
        <dbReference type="Proteomes" id="UP000828924"/>
    </source>
</evidence>
<protein>
    <recommendedName>
        <fullName evidence="3">Mobile element protein</fullName>
    </recommendedName>
</protein>
<dbReference type="Proteomes" id="UP000828924">
    <property type="component" value="Chromosome"/>
</dbReference>
<keyword evidence="2" id="KW-1185">Reference proteome</keyword>
<sequence length="136" mass="14784">MRALARQYSVASRTMRWVLDAAGARDVGDVLEELDGVAADVEEEVAAPEELHAIDVPGLLAEHFKAVKVAKISEALRGGRSIRRGRGYSVRITALLALRQATLKQCAARADDGSAPAGRKVYRRYADRIAAVTKRK</sequence>
<gene>
    <name evidence="1" type="ORF">J4032_21440</name>
</gene>
<organism evidence="1 2">
    <name type="scientific">Streptomyces formicae</name>
    <dbReference type="NCBI Taxonomy" id="1616117"/>
    <lineage>
        <taxon>Bacteria</taxon>
        <taxon>Bacillati</taxon>
        <taxon>Actinomycetota</taxon>
        <taxon>Actinomycetes</taxon>
        <taxon>Kitasatosporales</taxon>
        <taxon>Streptomycetaceae</taxon>
        <taxon>Streptomyces</taxon>
    </lineage>
</organism>
<dbReference type="EMBL" id="CP071872">
    <property type="protein sequence ID" value="UNM13676.1"/>
    <property type="molecule type" value="Genomic_DNA"/>
</dbReference>
<dbReference type="RefSeq" id="WP_242332596.1">
    <property type="nucleotide sequence ID" value="NZ_CP071872.1"/>
</dbReference>
<evidence type="ECO:0000313" key="1">
    <source>
        <dbReference type="EMBL" id="UNM13676.1"/>
    </source>
</evidence>